<protein>
    <submittedName>
        <fullName evidence="2">13636_t:CDS:1</fullName>
    </submittedName>
</protein>
<feature type="compositionally biased region" description="Basic and acidic residues" evidence="1">
    <location>
        <begin position="221"/>
        <end position="230"/>
    </location>
</feature>
<dbReference type="AlphaFoldDB" id="A0A9N9F2U0"/>
<gene>
    <name evidence="2" type="ORF">DERYTH_LOCUS3112</name>
</gene>
<keyword evidence="3" id="KW-1185">Reference proteome</keyword>
<evidence type="ECO:0000256" key="1">
    <source>
        <dbReference type="SAM" id="MobiDB-lite"/>
    </source>
</evidence>
<comment type="caution">
    <text evidence="2">The sequence shown here is derived from an EMBL/GenBank/DDBJ whole genome shotgun (WGS) entry which is preliminary data.</text>
</comment>
<dbReference type="PANTHER" id="PTHR12083">
    <property type="entry name" value="BIFUNCTIONAL POLYNUCLEOTIDE PHOSPHATASE/KINASE"/>
    <property type="match status" value="1"/>
</dbReference>
<dbReference type="SUPFAM" id="SSF52540">
    <property type="entry name" value="P-loop containing nucleoside triphosphate hydrolases"/>
    <property type="match status" value="1"/>
</dbReference>
<proteinExistence type="predicted"/>
<dbReference type="Gene3D" id="3.40.50.300">
    <property type="entry name" value="P-loop containing nucleotide triphosphate hydrolases"/>
    <property type="match status" value="1"/>
</dbReference>
<dbReference type="GO" id="GO:0006281">
    <property type="term" value="P:DNA repair"/>
    <property type="evidence" value="ECO:0007669"/>
    <property type="project" value="TreeGrafter"/>
</dbReference>
<dbReference type="Proteomes" id="UP000789405">
    <property type="component" value="Unassembled WGS sequence"/>
</dbReference>
<dbReference type="InterPro" id="IPR027417">
    <property type="entry name" value="P-loop_NTPase"/>
</dbReference>
<feature type="non-terminal residue" evidence="2">
    <location>
        <position position="236"/>
    </location>
</feature>
<dbReference type="GO" id="GO:0046404">
    <property type="term" value="F:ATP-dependent polydeoxyribonucleotide 5'-hydroxyl-kinase activity"/>
    <property type="evidence" value="ECO:0007669"/>
    <property type="project" value="TreeGrafter"/>
</dbReference>
<evidence type="ECO:0000313" key="3">
    <source>
        <dbReference type="Proteomes" id="UP000789405"/>
    </source>
</evidence>
<feature type="compositionally biased region" description="Polar residues" evidence="1">
    <location>
        <begin position="193"/>
        <end position="215"/>
    </location>
</feature>
<dbReference type="OrthoDB" id="3512845at2759"/>
<name>A0A9N9F2U0_9GLOM</name>
<evidence type="ECO:0000313" key="2">
    <source>
        <dbReference type="EMBL" id="CAG8505360.1"/>
    </source>
</evidence>
<dbReference type="GO" id="GO:0046403">
    <property type="term" value="F:polynucleotide 3'-phosphatase activity"/>
    <property type="evidence" value="ECO:0007669"/>
    <property type="project" value="TreeGrafter"/>
</dbReference>
<dbReference type="PANTHER" id="PTHR12083:SF9">
    <property type="entry name" value="BIFUNCTIONAL POLYNUCLEOTIDE PHOSPHATASE_KINASE"/>
    <property type="match status" value="1"/>
</dbReference>
<dbReference type="EMBL" id="CAJVPY010001058">
    <property type="protein sequence ID" value="CAG8505360.1"/>
    <property type="molecule type" value="Genomic_DNA"/>
</dbReference>
<dbReference type="Pfam" id="PF13671">
    <property type="entry name" value="AAA_33"/>
    <property type="match status" value="1"/>
</dbReference>
<organism evidence="2 3">
    <name type="scientific">Dentiscutata erythropus</name>
    <dbReference type="NCBI Taxonomy" id="1348616"/>
    <lineage>
        <taxon>Eukaryota</taxon>
        <taxon>Fungi</taxon>
        <taxon>Fungi incertae sedis</taxon>
        <taxon>Mucoromycota</taxon>
        <taxon>Glomeromycotina</taxon>
        <taxon>Glomeromycetes</taxon>
        <taxon>Diversisporales</taxon>
        <taxon>Gigasporaceae</taxon>
        <taxon>Dentiscutata</taxon>
    </lineage>
</organism>
<feature type="region of interest" description="Disordered" evidence="1">
    <location>
        <begin position="179"/>
        <end position="236"/>
    </location>
</feature>
<accession>A0A9N9F2U0</accession>
<dbReference type="GO" id="GO:0003690">
    <property type="term" value="F:double-stranded DNA binding"/>
    <property type="evidence" value="ECO:0007669"/>
    <property type="project" value="TreeGrafter"/>
</dbReference>
<reference evidence="2" key="1">
    <citation type="submission" date="2021-06" db="EMBL/GenBank/DDBJ databases">
        <authorList>
            <person name="Kallberg Y."/>
            <person name="Tangrot J."/>
            <person name="Rosling A."/>
        </authorList>
    </citation>
    <scope>NUCLEOTIDE SEQUENCE</scope>
    <source>
        <strain evidence="2">MA453B</strain>
    </source>
</reference>
<sequence length="236" mass="27082">MILGTKVIKKNESKNRALICIGVPGSGKSTFSKSLCQAYPDKWYRINQDDLGTRQSCEDLFKAKLNEGMNVIVDRCNFNGNQRKVWIKLARDFGIPVDAIVMDTPMEECSSRILERQNHPTEVQGQKGLEILADFQQWMVFPSYEEGFERIISIKPQPTPDSYNDKVIEEILTKLNEEPIVTHDSRSRGGNLESRNNPNNPWKNTKINSSNNPWKINSIDHSNRHSDKYQNDFPPL</sequence>